<dbReference type="InterPro" id="IPR011335">
    <property type="entry name" value="Restrct_endonuc-II-like"/>
</dbReference>
<feature type="compositionally biased region" description="Polar residues" evidence="1">
    <location>
        <begin position="8"/>
        <end position="24"/>
    </location>
</feature>
<evidence type="ECO:0000313" key="3">
    <source>
        <dbReference type="Proteomes" id="UP000005095"/>
    </source>
</evidence>
<dbReference type="InterPro" id="IPR011856">
    <property type="entry name" value="tRNA_endonuc-like_dom_sf"/>
</dbReference>
<accession>J1L1W0</accession>
<dbReference type="GO" id="GO:0003676">
    <property type="term" value="F:nucleic acid binding"/>
    <property type="evidence" value="ECO:0007669"/>
    <property type="project" value="InterPro"/>
</dbReference>
<evidence type="ECO:0000313" key="2">
    <source>
        <dbReference type="EMBL" id="EJG06660.1"/>
    </source>
</evidence>
<name>J1L1W0_9EURY</name>
<evidence type="ECO:0008006" key="4">
    <source>
        <dbReference type="Google" id="ProtNLM"/>
    </source>
</evidence>
<dbReference type="Gene3D" id="3.40.1350.10">
    <property type="match status" value="1"/>
</dbReference>
<sequence length="113" mass="12745">MGSHMKTHAQQTKAGRRNYGQNYQRGRGAEGRAAAILRRDGWSVNISPGSRGSADLIARKGTRVRRIQVKAIGSRDIRTVEAARRRVQGKPFNVSRGREVWLYSAGTWYRFTT</sequence>
<dbReference type="AlphaFoldDB" id="J1L1W0"/>
<dbReference type="EMBL" id="CM001555">
    <property type="protein sequence ID" value="EJG06660.1"/>
    <property type="molecule type" value="Genomic_DNA"/>
</dbReference>
<keyword evidence="3" id="KW-1185">Reference proteome</keyword>
<evidence type="ECO:0000256" key="1">
    <source>
        <dbReference type="SAM" id="MobiDB-lite"/>
    </source>
</evidence>
<dbReference type="STRING" id="28892.Metli_0696"/>
<proteinExistence type="predicted"/>
<dbReference type="SUPFAM" id="SSF52980">
    <property type="entry name" value="Restriction endonuclease-like"/>
    <property type="match status" value="1"/>
</dbReference>
<reference evidence="2 3" key="1">
    <citation type="submission" date="2011-08" db="EMBL/GenBank/DDBJ databases">
        <title>The complete genome of Methanofollis liminatans DSM 4140.</title>
        <authorList>
            <consortium name="US DOE Joint Genome Institute (JGI-PGF)"/>
            <person name="Lucas S."/>
            <person name="Han J."/>
            <person name="Lapidus A."/>
            <person name="Bruce D."/>
            <person name="Goodwin L."/>
            <person name="Pitluck S."/>
            <person name="Peters L."/>
            <person name="Kyrpides N."/>
            <person name="Mavromatis K."/>
            <person name="Ivanova N."/>
            <person name="Mikhailova N."/>
            <person name="Lu M."/>
            <person name="Detter J.C."/>
            <person name="Tapia R."/>
            <person name="Han C."/>
            <person name="Land M."/>
            <person name="Hauser L."/>
            <person name="Markowitz V."/>
            <person name="Cheng J.-F."/>
            <person name="Hugenholtz P."/>
            <person name="Woyke T."/>
            <person name="Wu D."/>
            <person name="Spring S."/>
            <person name="Schuler E."/>
            <person name="Brambilla E."/>
            <person name="Klenk H.-P."/>
            <person name="Eisen J.A."/>
        </authorList>
    </citation>
    <scope>NUCLEOTIDE SEQUENCE [LARGE SCALE GENOMIC DNA]</scope>
    <source>
        <strain evidence="2 3">DSM 4140</strain>
    </source>
</reference>
<dbReference type="Proteomes" id="UP000005095">
    <property type="component" value="Chromosome"/>
</dbReference>
<protein>
    <recommendedName>
        <fullName evidence="4">PD(D/E)XK endonuclease domain-containing protein</fullName>
    </recommendedName>
</protein>
<feature type="region of interest" description="Disordered" evidence="1">
    <location>
        <begin position="1"/>
        <end position="26"/>
    </location>
</feature>
<gene>
    <name evidence="2" type="ORF">Metli_0696</name>
</gene>
<organism evidence="2 3">
    <name type="scientific">Methanofollis liminatans DSM 4140</name>
    <dbReference type="NCBI Taxonomy" id="28892"/>
    <lineage>
        <taxon>Archaea</taxon>
        <taxon>Methanobacteriati</taxon>
        <taxon>Methanobacteriota</taxon>
        <taxon>Stenosarchaea group</taxon>
        <taxon>Methanomicrobia</taxon>
        <taxon>Methanomicrobiales</taxon>
        <taxon>Methanomicrobiaceae</taxon>
        <taxon>Methanofollis</taxon>
    </lineage>
</organism>
<dbReference type="HOGENOM" id="CLU_2127845_0_0_2"/>